<reference evidence="2" key="1">
    <citation type="submission" date="2022-11" db="EMBL/GenBank/DDBJ databases">
        <authorList>
            <person name="Kikuchi T."/>
        </authorList>
    </citation>
    <scope>NUCLEOTIDE SEQUENCE</scope>
    <source>
        <strain evidence="2">PS1010</strain>
    </source>
</reference>
<keyword evidence="1" id="KW-0472">Membrane</keyword>
<feature type="transmembrane region" description="Helical" evidence="1">
    <location>
        <begin position="85"/>
        <end position="104"/>
    </location>
</feature>
<organism evidence="2 3">
    <name type="scientific">Caenorhabditis angaria</name>
    <dbReference type="NCBI Taxonomy" id="860376"/>
    <lineage>
        <taxon>Eukaryota</taxon>
        <taxon>Metazoa</taxon>
        <taxon>Ecdysozoa</taxon>
        <taxon>Nematoda</taxon>
        <taxon>Chromadorea</taxon>
        <taxon>Rhabditida</taxon>
        <taxon>Rhabditina</taxon>
        <taxon>Rhabditomorpha</taxon>
        <taxon>Rhabditoidea</taxon>
        <taxon>Rhabditidae</taxon>
        <taxon>Peloderinae</taxon>
        <taxon>Caenorhabditis</taxon>
    </lineage>
</organism>
<keyword evidence="1" id="KW-1133">Transmembrane helix</keyword>
<feature type="transmembrane region" description="Helical" evidence="1">
    <location>
        <begin position="239"/>
        <end position="261"/>
    </location>
</feature>
<protein>
    <recommendedName>
        <fullName evidence="4">G-protein coupled receptors family 1 profile domain-containing protein</fullName>
    </recommendedName>
</protein>
<feature type="transmembrane region" description="Helical" evidence="1">
    <location>
        <begin position="282"/>
        <end position="309"/>
    </location>
</feature>
<dbReference type="PANTHER" id="PTHR45907">
    <property type="entry name" value="SERPENTINE RECEPTOR, CLASS J"/>
    <property type="match status" value="1"/>
</dbReference>
<gene>
    <name evidence="2" type="ORF">CAMP_LOCUS13206</name>
</gene>
<accession>A0A9P1IUL4</accession>
<evidence type="ECO:0000313" key="3">
    <source>
        <dbReference type="Proteomes" id="UP001152747"/>
    </source>
</evidence>
<dbReference type="AlphaFoldDB" id="A0A9P1IUL4"/>
<name>A0A9P1IUL4_9PELO</name>
<evidence type="ECO:0000313" key="2">
    <source>
        <dbReference type="EMBL" id="CAI5450569.1"/>
    </source>
</evidence>
<keyword evidence="3" id="KW-1185">Reference proteome</keyword>
<feature type="transmembrane region" description="Helical" evidence="1">
    <location>
        <begin position="174"/>
        <end position="198"/>
    </location>
</feature>
<feature type="transmembrane region" description="Helical" evidence="1">
    <location>
        <begin position="329"/>
        <end position="350"/>
    </location>
</feature>
<dbReference type="SUPFAM" id="SSF81321">
    <property type="entry name" value="Family A G protein-coupled receptor-like"/>
    <property type="match status" value="1"/>
</dbReference>
<evidence type="ECO:0000256" key="1">
    <source>
        <dbReference type="SAM" id="Phobius"/>
    </source>
</evidence>
<feature type="transmembrane region" description="Helical" evidence="1">
    <location>
        <begin position="130"/>
        <end position="154"/>
    </location>
</feature>
<comment type="caution">
    <text evidence="2">The sequence shown here is derived from an EMBL/GenBank/DDBJ whole genome shotgun (WGS) entry which is preliminary data.</text>
</comment>
<keyword evidence="1" id="KW-0812">Transmembrane</keyword>
<dbReference type="Pfam" id="PF10319">
    <property type="entry name" value="7TM_GPCR_Srj"/>
    <property type="match status" value="1"/>
</dbReference>
<dbReference type="PANTHER" id="PTHR45907:SF16">
    <property type="entry name" value="SERPENTINE RECEPTOR, CLASS J"/>
    <property type="match status" value="1"/>
</dbReference>
<dbReference type="Gene3D" id="1.20.1070.10">
    <property type="entry name" value="Rhodopsin 7-helix transmembrane proteins"/>
    <property type="match status" value="1"/>
</dbReference>
<evidence type="ECO:0008006" key="4">
    <source>
        <dbReference type="Google" id="ProtNLM"/>
    </source>
</evidence>
<sequence length="382" mass="43030">MNTANPCENVEIRLIGGFGIRNGILEAISKNLFVNQVFGFVPRVRQLSGSGDLRVTAAIPGARSSSMHPVVIVSKSSPTIGKYKYLLVTFSSFNIFATCLEVITPVSTESFEFSFIVFVGESLIYRFRDLAQFLVSLRCSIIAYTFGLISIHFLYRYFAICKIHLTNSFFKPKFIFLTIFLVFAYGSTWLLIIAKWMWPDISIRKKLDQDFLDKYNESTVDLPFIVADYGNPEFSKNGLIGIALATIVSIASLSLDTFLAIKIYLALKILNLSENVKKVHRILLITLIAQTAIPSIFTFGPCLIVWLAPFFESANSNSSSNSNYYINSIIVPIINIYPIFDPIIIIFALVDYREAILKIFGWKNNNAICYNVRSTFIETTCV</sequence>
<proteinExistence type="predicted"/>
<dbReference type="Proteomes" id="UP001152747">
    <property type="component" value="Unassembled WGS sequence"/>
</dbReference>
<dbReference type="InterPro" id="IPR019423">
    <property type="entry name" value="7TM_GPCR_serpentine_rcpt_Srj"/>
</dbReference>
<dbReference type="EMBL" id="CANHGI010000005">
    <property type="protein sequence ID" value="CAI5450569.1"/>
    <property type="molecule type" value="Genomic_DNA"/>
</dbReference>